<feature type="compositionally biased region" description="Gly residues" evidence="1">
    <location>
        <begin position="335"/>
        <end position="344"/>
    </location>
</feature>
<feature type="compositionally biased region" description="Low complexity" evidence="1">
    <location>
        <begin position="289"/>
        <end position="298"/>
    </location>
</feature>
<feature type="compositionally biased region" description="Basic and acidic residues" evidence="1">
    <location>
        <begin position="604"/>
        <end position="619"/>
    </location>
</feature>
<evidence type="ECO:0000256" key="1">
    <source>
        <dbReference type="SAM" id="MobiDB-lite"/>
    </source>
</evidence>
<reference evidence="2" key="1">
    <citation type="submission" date="2014-11" db="EMBL/GenBank/DDBJ databases">
        <authorList>
            <person name="Otto D Thomas"/>
            <person name="Naeem Raeece"/>
        </authorList>
    </citation>
    <scope>NUCLEOTIDE SEQUENCE</scope>
</reference>
<feature type="compositionally biased region" description="Basic and acidic residues" evidence="1">
    <location>
        <begin position="1"/>
        <end position="69"/>
    </location>
</feature>
<feature type="compositionally biased region" description="Acidic residues" evidence="1">
    <location>
        <begin position="1138"/>
        <end position="1152"/>
    </location>
</feature>
<feature type="compositionally biased region" description="Polar residues" evidence="1">
    <location>
        <begin position="160"/>
        <end position="176"/>
    </location>
</feature>
<feature type="compositionally biased region" description="Pro residues" evidence="1">
    <location>
        <begin position="484"/>
        <end position="498"/>
    </location>
</feature>
<feature type="compositionally biased region" description="Basic and acidic residues" evidence="1">
    <location>
        <begin position="1058"/>
        <end position="1082"/>
    </location>
</feature>
<proteinExistence type="predicted"/>
<feature type="region of interest" description="Disordered" evidence="1">
    <location>
        <begin position="1122"/>
        <end position="1207"/>
    </location>
</feature>
<dbReference type="EMBL" id="CDMZ01005713">
    <property type="protein sequence ID" value="CEM53647.1"/>
    <property type="molecule type" value="Genomic_DNA"/>
</dbReference>
<feature type="compositionally biased region" description="Acidic residues" evidence="1">
    <location>
        <begin position="1186"/>
        <end position="1199"/>
    </location>
</feature>
<feature type="compositionally biased region" description="Basic and acidic residues" evidence="1">
    <location>
        <begin position="540"/>
        <end position="563"/>
    </location>
</feature>
<dbReference type="PANTHER" id="PTHR13585:SF19">
    <property type="entry name" value="ZINC FINGER CCCH DOMAIN-CONTAINING PROTEIN 13"/>
    <property type="match status" value="1"/>
</dbReference>
<sequence length="1259" mass="136823">MHEPRPESYSERMRDRQRERDRARGALRDREREERGRDGRRDYRGGRPRERERERERLRTSGERERGELGEGSQGRHMSRGGQIGEKREREREPSRGMVVTPPHNPSRVPFASLSLTARERARERLRREEERRSRQRGRELERDPDHDMVEGDGGDHKPFQQTKTKRSCSAGSRSVSLSEGALTAGPSLTERMVVQANQEAAAALQLLQQQHAHAGGPPVFPAHFGQGPIPFASLLPAAFPSLTSQPVDVSTQAAQQINPGVPSAAAAGAGAEGEVTFYPTFVPRGISAPAPTTTAGPSPRTQQQEAPFLQRAASSNPTPSQTFGGPPPGFTQIPGGGGTQGGPGMPPLGQTPSESSIGALTFRPDRQISGPQWPGFLPQGGAPPPPPFAHSASVGGGFSSGGSAAAPFQHQGSWPGSQGPGIFPPEVSAEGSTGPRQDGPSSSFGAGSGAAEEGEKEEDALVFRPSRHAAEGRAVSAHVQTKDPPPPSASAVPPPSLPHMSFDAPAPLPPGHVPPPPLSPPPPGFRHSRREGQAGTPGVKRERDRDIEREREREREREDRIRPSSGRSAKRDPGGRTSEGGMSPVSEADSERSRDGALGPPLQEDHERSPMPDKEKEGLSPLMTIDFTDAVLDLSLQQPLGLGVDGDGDGGDGEFPLSVTDWRDFIGFQMAFPFPSLGEGAEEEGVWGEGDDDDDVAEDDVQMSGGARLGGRQRREVLGGVWLSLEGRKEEEDKAFEKGAAEEGSCFVPSTPAEVRALDVYDRYLYSLEQSKLEGLASSLLIYAWAMERERHCLTRDDWAILAASVSSSSSSSSSHQQTEAEILAERRKREDSVIASVPQFLYSKFKTVIRHPSGFPTTPKPSQRYRADLAMNAMIGYLIVARKDRKGVASNRASNLVPSLVKCSEYCQSARLYLSAFVWMGLCYIYSVLGEKHTREEQKKSDDLKLMERLTTAEKNARSKDKNWRMDEQTFQDLQCNLHHLNTVQTQRRAAMCFFLERQTLMEAIVPPGLGASSSSSFGGRTGRNKFLPDRGSASLFRMLVEADREAVSESEDVAAGEKENEKEKEKQEGESGEREEEGRKSKKRRTDKSTKAEKFLLPASHMPLSQAVPLPVFPQKPLPPPAPLYPLSLSVGSNGDDEDGQGEGDEDAVDMGVSGPEGDKEARSDDLAAVEEKKVAALKSEQGEGEGEEDEEEEAETSVPLPSAGPAETLRIALCSYGLDDLLYFESKPFSTAGLIRLLRVCRTLDEYLYHPPPPA</sequence>
<feature type="region of interest" description="Disordered" evidence="1">
    <location>
        <begin position="1"/>
        <end position="176"/>
    </location>
</feature>
<protein>
    <submittedName>
        <fullName evidence="2">Uncharacterized protein</fullName>
    </submittedName>
</protein>
<dbReference type="AlphaFoldDB" id="A0A0G4I9G4"/>
<feature type="compositionally biased region" description="Low complexity" evidence="1">
    <location>
        <begin position="1011"/>
        <end position="1021"/>
    </location>
</feature>
<gene>
    <name evidence="2" type="ORF">Cvel_12133</name>
</gene>
<feature type="region of interest" description="Disordered" evidence="1">
    <location>
        <begin position="287"/>
        <end position="619"/>
    </location>
</feature>
<feature type="region of interest" description="Disordered" evidence="1">
    <location>
        <begin position="1049"/>
        <end position="1103"/>
    </location>
</feature>
<evidence type="ECO:0000313" key="2">
    <source>
        <dbReference type="EMBL" id="CEM53647.1"/>
    </source>
</evidence>
<name>A0A0G4I9G4_9ALVE</name>
<dbReference type="InterPro" id="IPR052824">
    <property type="entry name" value="m6A_RNA_Methylation_Regulator"/>
</dbReference>
<dbReference type="PANTHER" id="PTHR13585">
    <property type="entry name" value="CHASCON, ISOFORM D-RELATED"/>
    <property type="match status" value="1"/>
</dbReference>
<dbReference type="VEuPathDB" id="CryptoDB:Cvel_12133"/>
<accession>A0A0G4I9G4</accession>
<feature type="compositionally biased region" description="Low complexity" evidence="1">
    <location>
        <begin position="442"/>
        <end position="452"/>
    </location>
</feature>
<feature type="compositionally biased region" description="Basic and acidic residues" evidence="1">
    <location>
        <begin position="118"/>
        <end position="159"/>
    </location>
</feature>
<feature type="compositionally biased region" description="Pro residues" evidence="1">
    <location>
        <begin position="507"/>
        <end position="525"/>
    </location>
</feature>
<feature type="region of interest" description="Disordered" evidence="1">
    <location>
        <begin position="1011"/>
        <end position="1031"/>
    </location>
</feature>
<feature type="compositionally biased region" description="Basic and acidic residues" evidence="1">
    <location>
        <begin position="85"/>
        <end position="95"/>
    </location>
</feature>
<feature type="compositionally biased region" description="Basic and acidic residues" evidence="1">
    <location>
        <begin position="1160"/>
        <end position="1178"/>
    </location>
</feature>
<organism evidence="2">
    <name type="scientific">Chromera velia CCMP2878</name>
    <dbReference type="NCBI Taxonomy" id="1169474"/>
    <lineage>
        <taxon>Eukaryota</taxon>
        <taxon>Sar</taxon>
        <taxon>Alveolata</taxon>
        <taxon>Colpodellida</taxon>
        <taxon>Chromeraceae</taxon>
        <taxon>Chromera</taxon>
    </lineage>
</organism>